<reference evidence="2" key="1">
    <citation type="journal article" date="2018" name="Data Brief">
        <title>Genome sequence data from 17 accessions of Ensete ventricosum, a staple food crop for millions in Ethiopia.</title>
        <authorList>
            <person name="Yemataw Z."/>
            <person name="Muzemil S."/>
            <person name="Ambachew D."/>
            <person name="Tripathi L."/>
            <person name="Tesfaye K."/>
            <person name="Chala A."/>
            <person name="Farbos A."/>
            <person name="O'Neill P."/>
            <person name="Moore K."/>
            <person name="Grant M."/>
            <person name="Studholme D.J."/>
        </authorList>
    </citation>
    <scope>NUCLEOTIDE SEQUENCE [LARGE SCALE GENOMIC DNA]</scope>
    <source>
        <tissue evidence="2">Leaf</tissue>
    </source>
</reference>
<dbReference type="EMBL" id="KV876024">
    <property type="protein sequence ID" value="RZR73810.1"/>
    <property type="molecule type" value="Genomic_DNA"/>
</dbReference>
<feature type="signal peptide" evidence="1">
    <location>
        <begin position="1"/>
        <end position="17"/>
    </location>
</feature>
<evidence type="ECO:0000256" key="1">
    <source>
        <dbReference type="SAM" id="SignalP"/>
    </source>
</evidence>
<sequence>MPLLLLLFIPNAPIVAASVSHTHCPSIALNLFIASPYRRCFPLPSRVPGAHPFFHLLRRSTRLDLDLLPLPHPRFCRQAPSCHRPYLVVASHYPHLPSKPHLSLATHRPSGLVGDFQRVRGDPRVPTRRANHVRFGRVFRQDAVGRAHRMCTVRSPSPIRTSSRRVAAVSALRRPLIRPRGQLLFFRIPHSLLADVTACRLSLTPAVHPSLSTEREVPPLPINRWDPRVISKLR</sequence>
<name>A0A445MHT3_ENSVE</name>
<organism evidence="2">
    <name type="scientific">Ensete ventricosum</name>
    <name type="common">Abyssinian banana</name>
    <name type="synonym">Musa ensete</name>
    <dbReference type="NCBI Taxonomy" id="4639"/>
    <lineage>
        <taxon>Eukaryota</taxon>
        <taxon>Viridiplantae</taxon>
        <taxon>Streptophyta</taxon>
        <taxon>Embryophyta</taxon>
        <taxon>Tracheophyta</taxon>
        <taxon>Spermatophyta</taxon>
        <taxon>Magnoliopsida</taxon>
        <taxon>Liliopsida</taxon>
        <taxon>Zingiberales</taxon>
        <taxon>Musaceae</taxon>
        <taxon>Ensete</taxon>
    </lineage>
</organism>
<keyword evidence="1" id="KW-0732">Signal</keyword>
<dbReference type="AlphaFoldDB" id="A0A445MHT3"/>
<evidence type="ECO:0000313" key="2">
    <source>
        <dbReference type="EMBL" id="RZR73810.1"/>
    </source>
</evidence>
<accession>A0A445MHT3</accession>
<dbReference type="Proteomes" id="UP000290560">
    <property type="component" value="Unassembled WGS sequence"/>
</dbReference>
<feature type="chain" id="PRO_5019401963" description="Secreted protein" evidence="1">
    <location>
        <begin position="18"/>
        <end position="234"/>
    </location>
</feature>
<proteinExistence type="predicted"/>
<evidence type="ECO:0008006" key="3">
    <source>
        <dbReference type="Google" id="ProtNLM"/>
    </source>
</evidence>
<gene>
    <name evidence="2" type="ORF">BHM03_00028332</name>
</gene>
<protein>
    <recommendedName>
        <fullName evidence="3">Secreted protein</fullName>
    </recommendedName>
</protein>